<sequence length="186" mass="20220">MMHVKKCLAGLLIGLLAVFLVGCGETVTPEKVDSNTSSQEKEDANPTAQDAENQKPPAPQTFAVGEQIKMGDLIFVVNSVRDSEGDQFIKPQQGHVYKMVDVTLENVGNESDVISSLMMFSLSDADGYKYNVTIGPETKGSLDGELQPGRKMRGELTFEVPKDAKGLELLFEPNVFGFGQAIVKLH</sequence>
<name>A0A1Y3PKP3_9BACI</name>
<feature type="signal peptide" evidence="3">
    <location>
        <begin position="1"/>
        <end position="22"/>
    </location>
</feature>
<feature type="domain" description="DUF4352" evidence="4">
    <location>
        <begin position="63"/>
        <end position="177"/>
    </location>
</feature>
<evidence type="ECO:0000313" key="5">
    <source>
        <dbReference type="EMBL" id="OUM87931.1"/>
    </source>
</evidence>
<gene>
    <name evidence="5" type="ORF">BAA01_10830</name>
</gene>
<evidence type="ECO:0000256" key="2">
    <source>
        <dbReference type="SAM" id="MobiDB-lite"/>
    </source>
</evidence>
<protein>
    <recommendedName>
        <fullName evidence="4">DUF4352 domain-containing protein</fullName>
    </recommendedName>
</protein>
<dbReference type="Pfam" id="PF11611">
    <property type="entry name" value="DUF4352"/>
    <property type="match status" value="1"/>
</dbReference>
<feature type="chain" id="PRO_5039565133" description="DUF4352 domain-containing protein" evidence="3">
    <location>
        <begin position="23"/>
        <end position="186"/>
    </location>
</feature>
<dbReference type="EMBL" id="LZRT01000067">
    <property type="protein sequence ID" value="OUM87931.1"/>
    <property type="molecule type" value="Genomic_DNA"/>
</dbReference>
<keyword evidence="1 3" id="KW-0732">Signal</keyword>
<evidence type="ECO:0000256" key="1">
    <source>
        <dbReference type="ARBA" id="ARBA00022729"/>
    </source>
</evidence>
<reference evidence="6" key="1">
    <citation type="submission" date="2016-06" db="EMBL/GenBank/DDBJ databases">
        <authorList>
            <person name="Nascimento L."/>
            <person name="Pereira R.V."/>
            <person name="Martins L.F."/>
            <person name="Quaggio R.B."/>
            <person name="Silva A.M."/>
            <person name="Setubal J.C."/>
        </authorList>
    </citation>
    <scope>NUCLEOTIDE SEQUENCE [LARGE SCALE GENOMIC DNA]</scope>
</reference>
<accession>A0A1Y3PKP3</accession>
<organism evidence="5 6">
    <name type="scientific">Bacillus thermozeamaize</name>
    <dbReference type="NCBI Taxonomy" id="230954"/>
    <lineage>
        <taxon>Bacteria</taxon>
        <taxon>Bacillati</taxon>
        <taxon>Bacillota</taxon>
        <taxon>Bacilli</taxon>
        <taxon>Bacillales</taxon>
        <taxon>Bacillaceae</taxon>
        <taxon>Bacillus</taxon>
    </lineage>
</organism>
<feature type="region of interest" description="Disordered" evidence="2">
    <location>
        <begin position="29"/>
        <end position="59"/>
    </location>
</feature>
<dbReference type="InterPro" id="IPR029050">
    <property type="entry name" value="Immunoprotect_excell_Ig-like"/>
</dbReference>
<evidence type="ECO:0000259" key="4">
    <source>
        <dbReference type="Pfam" id="PF11611"/>
    </source>
</evidence>
<dbReference type="InterPro" id="IPR029051">
    <property type="entry name" value="DUF4352"/>
</dbReference>
<proteinExistence type="predicted"/>
<evidence type="ECO:0000256" key="3">
    <source>
        <dbReference type="SAM" id="SignalP"/>
    </source>
</evidence>
<dbReference type="Proteomes" id="UP000196475">
    <property type="component" value="Unassembled WGS sequence"/>
</dbReference>
<dbReference type="Gene3D" id="2.60.40.1240">
    <property type="match status" value="1"/>
</dbReference>
<dbReference type="AlphaFoldDB" id="A0A1Y3PKP3"/>
<comment type="caution">
    <text evidence="5">The sequence shown here is derived from an EMBL/GenBank/DDBJ whole genome shotgun (WGS) entry which is preliminary data.</text>
</comment>
<dbReference type="PROSITE" id="PS51257">
    <property type="entry name" value="PROKAR_LIPOPROTEIN"/>
    <property type="match status" value="1"/>
</dbReference>
<feature type="compositionally biased region" description="Basic and acidic residues" evidence="2">
    <location>
        <begin position="29"/>
        <end position="44"/>
    </location>
</feature>
<evidence type="ECO:0000313" key="6">
    <source>
        <dbReference type="Proteomes" id="UP000196475"/>
    </source>
</evidence>